<sequence>MRRKLKTQDLLEAQLAAVEEIANVQQQAILKLQQQLVQQQQSQVQLQQARSHQIMQQTVALQEQIIQQSQQVGEYVAAVQYWKEQYLASVTLSLELKEVLERLVPERLFELTHLLTTVQLMTQQTREVVSTLPAAAKHSSKVDLPPFLK</sequence>
<accession>A0ABR9USE7</accession>
<dbReference type="Proteomes" id="UP000651156">
    <property type="component" value="Unassembled WGS sequence"/>
</dbReference>
<evidence type="ECO:0000313" key="3">
    <source>
        <dbReference type="Proteomes" id="UP000651156"/>
    </source>
</evidence>
<feature type="coiled-coil region" evidence="1">
    <location>
        <begin position="15"/>
        <end position="49"/>
    </location>
</feature>
<dbReference type="RefSeq" id="WP_193932360.1">
    <property type="nucleotide sequence ID" value="NZ_CAWPMZ010000054.1"/>
</dbReference>
<evidence type="ECO:0000256" key="1">
    <source>
        <dbReference type="SAM" id="Coils"/>
    </source>
</evidence>
<proteinExistence type="predicted"/>
<gene>
    <name evidence="2" type="ORF">IQ230_12770</name>
</gene>
<keyword evidence="1" id="KW-0175">Coiled coil</keyword>
<dbReference type="EMBL" id="JADEWN010000028">
    <property type="protein sequence ID" value="MBE9191212.1"/>
    <property type="molecule type" value="Genomic_DNA"/>
</dbReference>
<organism evidence="2 3">
    <name type="scientific">Gloeocapsopsis crepidinum LEGE 06123</name>
    <dbReference type="NCBI Taxonomy" id="588587"/>
    <lineage>
        <taxon>Bacteria</taxon>
        <taxon>Bacillati</taxon>
        <taxon>Cyanobacteriota</taxon>
        <taxon>Cyanophyceae</taxon>
        <taxon>Oscillatoriophycideae</taxon>
        <taxon>Chroococcales</taxon>
        <taxon>Chroococcaceae</taxon>
        <taxon>Gloeocapsopsis</taxon>
    </lineage>
</organism>
<evidence type="ECO:0000313" key="2">
    <source>
        <dbReference type="EMBL" id="MBE9191212.1"/>
    </source>
</evidence>
<keyword evidence="3" id="KW-1185">Reference proteome</keyword>
<protein>
    <submittedName>
        <fullName evidence="2">Uncharacterized protein</fullName>
    </submittedName>
</protein>
<comment type="caution">
    <text evidence="2">The sequence shown here is derived from an EMBL/GenBank/DDBJ whole genome shotgun (WGS) entry which is preliminary data.</text>
</comment>
<reference evidence="2 3" key="1">
    <citation type="submission" date="2020-10" db="EMBL/GenBank/DDBJ databases">
        <authorList>
            <person name="Castelo-Branco R."/>
            <person name="Eusebio N."/>
            <person name="Adriana R."/>
            <person name="Vieira A."/>
            <person name="Brugerolle De Fraissinette N."/>
            <person name="Rezende De Castro R."/>
            <person name="Schneider M.P."/>
            <person name="Vasconcelos V."/>
            <person name="Leao P.N."/>
        </authorList>
    </citation>
    <scope>NUCLEOTIDE SEQUENCE [LARGE SCALE GENOMIC DNA]</scope>
    <source>
        <strain evidence="2 3">LEGE 06123</strain>
    </source>
</reference>
<name>A0ABR9USE7_9CHRO</name>